<dbReference type="EMBL" id="JAIQCV010000008">
    <property type="protein sequence ID" value="KAH1073042.1"/>
    <property type="molecule type" value="Genomic_DNA"/>
</dbReference>
<evidence type="ECO:0000313" key="1">
    <source>
        <dbReference type="EMBL" id="KAH1073042.1"/>
    </source>
</evidence>
<keyword evidence="2" id="KW-1185">Reference proteome</keyword>
<name>A0A9D3V6G0_9ROSI</name>
<evidence type="ECO:0000313" key="2">
    <source>
        <dbReference type="Proteomes" id="UP000828251"/>
    </source>
</evidence>
<sequence length="97" mass="11285">MRHSTKRSNSKDKCAFHDDVGHKTEDYFTLKDAIEEEVRNGKQKVKGTIHVIVGTNEDWESSNVKRKAHMRLNVLLEVKPIKQKKKKFAPQVVEDVR</sequence>
<comment type="caution">
    <text evidence="1">The sequence shown here is derived from an EMBL/GenBank/DDBJ whole genome shotgun (WGS) entry which is preliminary data.</text>
</comment>
<organism evidence="1 2">
    <name type="scientific">Gossypium stocksii</name>
    <dbReference type="NCBI Taxonomy" id="47602"/>
    <lineage>
        <taxon>Eukaryota</taxon>
        <taxon>Viridiplantae</taxon>
        <taxon>Streptophyta</taxon>
        <taxon>Embryophyta</taxon>
        <taxon>Tracheophyta</taxon>
        <taxon>Spermatophyta</taxon>
        <taxon>Magnoliopsida</taxon>
        <taxon>eudicotyledons</taxon>
        <taxon>Gunneridae</taxon>
        <taxon>Pentapetalae</taxon>
        <taxon>rosids</taxon>
        <taxon>malvids</taxon>
        <taxon>Malvales</taxon>
        <taxon>Malvaceae</taxon>
        <taxon>Malvoideae</taxon>
        <taxon>Gossypium</taxon>
    </lineage>
</organism>
<gene>
    <name evidence="1" type="ORF">J1N35_025370</name>
</gene>
<dbReference type="Proteomes" id="UP000828251">
    <property type="component" value="Unassembled WGS sequence"/>
</dbReference>
<reference evidence="1 2" key="1">
    <citation type="journal article" date="2021" name="Plant Biotechnol. J.">
        <title>Multi-omics assisted identification of the key and species-specific regulatory components of drought-tolerant mechanisms in Gossypium stocksii.</title>
        <authorList>
            <person name="Yu D."/>
            <person name="Ke L."/>
            <person name="Zhang D."/>
            <person name="Wu Y."/>
            <person name="Sun Y."/>
            <person name="Mei J."/>
            <person name="Sun J."/>
            <person name="Sun Y."/>
        </authorList>
    </citation>
    <scope>NUCLEOTIDE SEQUENCE [LARGE SCALE GENOMIC DNA]</scope>
    <source>
        <strain evidence="2">cv. E1</strain>
        <tissue evidence="1">Leaf</tissue>
    </source>
</reference>
<protein>
    <submittedName>
        <fullName evidence="1">Uncharacterized protein</fullName>
    </submittedName>
</protein>
<proteinExistence type="predicted"/>
<accession>A0A9D3V6G0</accession>
<dbReference type="OrthoDB" id="1433846at2759"/>
<dbReference type="AlphaFoldDB" id="A0A9D3V6G0"/>